<gene>
    <name evidence="1" type="ORF">CJU94_36150</name>
</gene>
<reference evidence="1 2" key="1">
    <citation type="submission" date="2017-08" db="EMBL/GenBank/DDBJ databases">
        <title>Identification and genetic characteristics of simultaneous BTEX- and naphthalene-degrading Paraburkholderia sp. BN5 isolated from petroleum-contaminated soil.</title>
        <authorList>
            <person name="Lee Y."/>
            <person name="Jeon C.O."/>
        </authorList>
    </citation>
    <scope>NUCLEOTIDE SEQUENCE [LARGE SCALE GENOMIC DNA]</scope>
    <source>
        <strain evidence="1 2">BN5</strain>
        <plasmid evidence="1 2">pBN2</plasmid>
    </source>
</reference>
<dbReference type="KEGG" id="parb:CJU94_36150"/>
<sequence length="124" mass="13631">MNIQSAIHQEAAPLGVASRPARVVVLPDGYNGHTMAFCAEPVAVEGNVVKLHCAEPGKEYLIAWRCKAAFEAALMTREGSEEVTLAERGIAGWRGTNNDEYQIYVESAKALGWKIKTRDEWLNS</sequence>
<geneLocation type="plasmid" evidence="1 2">
    <name>pBN2</name>
</geneLocation>
<accession>A0A248VX82</accession>
<proteinExistence type="predicted"/>
<dbReference type="Proteomes" id="UP000215158">
    <property type="component" value="Plasmid pBN2"/>
</dbReference>
<evidence type="ECO:0000313" key="1">
    <source>
        <dbReference type="EMBL" id="ASW03639.1"/>
    </source>
</evidence>
<dbReference type="EMBL" id="CP022992">
    <property type="protein sequence ID" value="ASW03639.1"/>
    <property type="molecule type" value="Genomic_DNA"/>
</dbReference>
<dbReference type="OrthoDB" id="9133061at2"/>
<evidence type="ECO:0000313" key="2">
    <source>
        <dbReference type="Proteomes" id="UP000215158"/>
    </source>
</evidence>
<organism evidence="1 2">
    <name type="scientific">Paraburkholderia aromaticivorans</name>
    <dbReference type="NCBI Taxonomy" id="2026199"/>
    <lineage>
        <taxon>Bacteria</taxon>
        <taxon>Pseudomonadati</taxon>
        <taxon>Pseudomonadota</taxon>
        <taxon>Betaproteobacteria</taxon>
        <taxon>Burkholderiales</taxon>
        <taxon>Burkholderiaceae</taxon>
        <taxon>Paraburkholderia</taxon>
    </lineage>
</organism>
<keyword evidence="1" id="KW-0614">Plasmid</keyword>
<keyword evidence="2" id="KW-1185">Reference proteome</keyword>
<name>A0A248VX82_9BURK</name>
<dbReference type="AlphaFoldDB" id="A0A248VX82"/>
<protein>
    <submittedName>
        <fullName evidence="1">Uncharacterized protein</fullName>
    </submittedName>
</protein>
<dbReference type="RefSeq" id="WP_095423455.1">
    <property type="nucleotide sequence ID" value="NZ_CP022992.1"/>
</dbReference>